<accession>A0AB34ITU1</accession>
<evidence type="ECO:0000313" key="4">
    <source>
        <dbReference type="Proteomes" id="UP001515480"/>
    </source>
</evidence>
<keyword evidence="1" id="KW-0175">Coiled coil</keyword>
<keyword evidence="2" id="KW-1133">Transmembrane helix</keyword>
<dbReference type="Proteomes" id="UP001515480">
    <property type="component" value="Unassembled WGS sequence"/>
</dbReference>
<evidence type="ECO:0000256" key="1">
    <source>
        <dbReference type="SAM" id="Coils"/>
    </source>
</evidence>
<keyword evidence="2" id="KW-0812">Transmembrane</keyword>
<dbReference type="AlphaFoldDB" id="A0AB34ITU1"/>
<comment type="caution">
    <text evidence="3">The sequence shown here is derived from an EMBL/GenBank/DDBJ whole genome shotgun (WGS) entry which is preliminary data.</text>
</comment>
<dbReference type="EMBL" id="JBGBPQ010000019">
    <property type="protein sequence ID" value="KAL1504947.1"/>
    <property type="molecule type" value="Genomic_DNA"/>
</dbReference>
<gene>
    <name evidence="3" type="ORF">AB1Y20_008714</name>
</gene>
<evidence type="ECO:0000313" key="3">
    <source>
        <dbReference type="EMBL" id="KAL1504947.1"/>
    </source>
</evidence>
<reference evidence="3 4" key="1">
    <citation type="journal article" date="2024" name="Science">
        <title>Giant polyketide synthase enzymes in the biosynthesis of giant marine polyether toxins.</title>
        <authorList>
            <person name="Fallon T.R."/>
            <person name="Shende V.V."/>
            <person name="Wierzbicki I.H."/>
            <person name="Pendleton A.L."/>
            <person name="Watervoot N.F."/>
            <person name="Auber R.P."/>
            <person name="Gonzalez D.J."/>
            <person name="Wisecaver J.H."/>
            <person name="Moore B.S."/>
        </authorList>
    </citation>
    <scope>NUCLEOTIDE SEQUENCE [LARGE SCALE GENOMIC DNA]</scope>
    <source>
        <strain evidence="3 4">12B1</strain>
    </source>
</reference>
<proteinExistence type="predicted"/>
<feature type="coiled-coil region" evidence="1">
    <location>
        <begin position="119"/>
        <end position="146"/>
    </location>
</feature>
<keyword evidence="2" id="KW-0472">Membrane</keyword>
<feature type="transmembrane region" description="Helical" evidence="2">
    <location>
        <begin position="29"/>
        <end position="48"/>
    </location>
</feature>
<keyword evidence="4" id="KW-1185">Reference proteome</keyword>
<feature type="transmembrane region" description="Helical" evidence="2">
    <location>
        <begin position="55"/>
        <end position="74"/>
    </location>
</feature>
<sequence>MQRAAGAVGLVALFVLIETRKPLLLRQAWMAGALALPFSGALLAISLSTGAAAKAVCVLGSATLLAASLVGWWVCVNKKDDLVLQRALVRFRESLVELDAAEERLRSALETMLACDTDMQKLSDDIAQATREAQAQLDAIRAHNRRAMVGMRRSLMDDVLVELADVDGSMMMGPTERRKLMQLITNMAGRPEEELMHFREQLGLSTGAAGQDDAREYSTQDILTKLDSLNAFEVIMGLDKRAKQKRRDA</sequence>
<organism evidence="3 4">
    <name type="scientific">Prymnesium parvum</name>
    <name type="common">Toxic golden alga</name>
    <dbReference type="NCBI Taxonomy" id="97485"/>
    <lineage>
        <taxon>Eukaryota</taxon>
        <taxon>Haptista</taxon>
        <taxon>Haptophyta</taxon>
        <taxon>Prymnesiophyceae</taxon>
        <taxon>Prymnesiales</taxon>
        <taxon>Prymnesiaceae</taxon>
        <taxon>Prymnesium</taxon>
    </lineage>
</organism>
<evidence type="ECO:0000256" key="2">
    <source>
        <dbReference type="SAM" id="Phobius"/>
    </source>
</evidence>
<protein>
    <submittedName>
        <fullName evidence="3">Uncharacterized protein</fullName>
    </submittedName>
</protein>
<name>A0AB34ITU1_PRYPA</name>